<dbReference type="InterPro" id="IPR027477">
    <property type="entry name" value="Succ_DH/fumarate_Rdtase_cat_sf"/>
</dbReference>
<comment type="caution">
    <text evidence="6">The sequence shown here is derived from an EMBL/GenBank/DDBJ whole genome shotgun (WGS) entry which is preliminary data.</text>
</comment>
<sequence length="555" mass="61061">MKSSTHPLGTMIETDVLVIGSGASGCGAALGAREQGLDVVLLDKGKLESSGCIGGGNDHYMAILDEKGTPFDTAEDLVKFYAKPLNGWTPAMLTNGWYNHMYHMLKRLEKCGVQFSKNADGTYKRTQGFGQPGTWWVHIANGMTIKRVMARIVRDSGVHVLDRIMAMKILTDGGKACGVLGWNVVTGEYVIIRAKTVVSAQGRSSTRGYNNSTHNPYNVWMYPYNTGAGVVLGYDAGAAVTELDTYQRATMEPKGYGCPGMNGINSSGAHEISAVGERFMFKYDPMGENGVRNNQIQGTYQEQLEGNGPPFYMDMRHVDPEVVHELQYILMPGDKATFGDWADCTGTDFQHKLLEVEIGELIFGGTIAVNDQFETTIPGLFCGSIFLYCSGAMCGGFEAGRQAALKASGMEQAGKIDEDLAAKVKSDIFAPLGNDQELTYQELEEAARNVMMYYMGFRRSMAGMERALEKITFLEEQIPQLHAGTLRDLMRCHESCEVLKVCELAIKATMERKESGRCVYKIIDYPKINPDMSKPLLLIKGENGTEYHWGKAPLL</sequence>
<dbReference type="GO" id="GO:0009061">
    <property type="term" value="P:anaerobic respiration"/>
    <property type="evidence" value="ECO:0007669"/>
    <property type="project" value="TreeGrafter"/>
</dbReference>
<organism evidence="6 7">
    <name type="scientific">Mailhella massiliensis</name>
    <dbReference type="NCBI Taxonomy" id="1903261"/>
    <lineage>
        <taxon>Bacteria</taxon>
        <taxon>Pseudomonadati</taxon>
        <taxon>Thermodesulfobacteriota</taxon>
        <taxon>Desulfovibrionia</taxon>
        <taxon>Desulfovibrionales</taxon>
        <taxon>Desulfovibrionaceae</taxon>
        <taxon>Mailhella</taxon>
    </lineage>
</organism>
<evidence type="ECO:0000256" key="3">
    <source>
        <dbReference type="ARBA" id="ARBA00023002"/>
    </source>
</evidence>
<gene>
    <name evidence="6" type="ORF">K8W16_05905</name>
</gene>
<dbReference type="InterPro" id="IPR030664">
    <property type="entry name" value="SdhA/FrdA/AprA"/>
</dbReference>
<evidence type="ECO:0000313" key="6">
    <source>
        <dbReference type="EMBL" id="HJD97160.1"/>
    </source>
</evidence>
<dbReference type="Pfam" id="PF00890">
    <property type="entry name" value="FAD_binding_2"/>
    <property type="match status" value="1"/>
</dbReference>
<name>A0A921DR08_9BACT</name>
<evidence type="ECO:0000313" key="7">
    <source>
        <dbReference type="Proteomes" id="UP000698963"/>
    </source>
</evidence>
<evidence type="ECO:0000256" key="4">
    <source>
        <dbReference type="PIRSR" id="PIRSR000171-1"/>
    </source>
</evidence>
<protein>
    <submittedName>
        <fullName evidence="6">FAD-binding protein</fullName>
    </submittedName>
</protein>
<dbReference type="GO" id="GO:0050660">
    <property type="term" value="F:flavin adenine dinucleotide binding"/>
    <property type="evidence" value="ECO:0007669"/>
    <property type="project" value="TreeGrafter"/>
</dbReference>
<dbReference type="Gene3D" id="3.50.50.60">
    <property type="entry name" value="FAD/NAD(P)-binding domain"/>
    <property type="match status" value="1"/>
</dbReference>
<dbReference type="PRINTS" id="PR00368">
    <property type="entry name" value="FADPNR"/>
</dbReference>
<reference evidence="6" key="1">
    <citation type="journal article" date="2021" name="PeerJ">
        <title>Extensive microbial diversity within the chicken gut microbiome revealed by metagenomics and culture.</title>
        <authorList>
            <person name="Gilroy R."/>
            <person name="Ravi A."/>
            <person name="Getino M."/>
            <person name="Pursley I."/>
            <person name="Horton D.L."/>
            <person name="Alikhan N.F."/>
            <person name="Baker D."/>
            <person name="Gharbi K."/>
            <person name="Hall N."/>
            <person name="Watson M."/>
            <person name="Adriaenssens E.M."/>
            <person name="Foster-Nyarko E."/>
            <person name="Jarju S."/>
            <person name="Secka A."/>
            <person name="Antonio M."/>
            <person name="Oren A."/>
            <person name="Chaudhuri R.R."/>
            <person name="La Ragione R."/>
            <person name="Hildebrand F."/>
            <person name="Pallen M.J."/>
        </authorList>
    </citation>
    <scope>NUCLEOTIDE SEQUENCE</scope>
    <source>
        <strain evidence="6">ChiGjej2B2-19336</strain>
    </source>
</reference>
<dbReference type="GO" id="GO:0000104">
    <property type="term" value="F:succinate dehydrogenase activity"/>
    <property type="evidence" value="ECO:0007669"/>
    <property type="project" value="TreeGrafter"/>
</dbReference>
<dbReference type="GO" id="GO:0009055">
    <property type="term" value="F:electron transfer activity"/>
    <property type="evidence" value="ECO:0007669"/>
    <property type="project" value="TreeGrafter"/>
</dbReference>
<feature type="active site" description="Proton acceptor" evidence="4">
    <location>
        <position position="292"/>
    </location>
</feature>
<dbReference type="GO" id="GO:0005886">
    <property type="term" value="C:plasma membrane"/>
    <property type="evidence" value="ECO:0007669"/>
    <property type="project" value="TreeGrafter"/>
</dbReference>
<keyword evidence="2" id="KW-0285">Flavoprotein</keyword>
<evidence type="ECO:0000256" key="2">
    <source>
        <dbReference type="ARBA" id="ARBA00022630"/>
    </source>
</evidence>
<dbReference type="RefSeq" id="WP_304122050.1">
    <property type="nucleotide sequence ID" value="NZ_DYZA01000113.1"/>
</dbReference>
<dbReference type="Gene3D" id="1.20.58.100">
    <property type="entry name" value="Fumarate reductase/succinate dehydrogenase flavoprotein-like, C-terminal domain"/>
    <property type="match status" value="1"/>
</dbReference>
<dbReference type="Proteomes" id="UP000698963">
    <property type="component" value="Unassembled WGS sequence"/>
</dbReference>
<dbReference type="EMBL" id="DYZA01000113">
    <property type="protein sequence ID" value="HJD97160.1"/>
    <property type="molecule type" value="Genomic_DNA"/>
</dbReference>
<dbReference type="SUPFAM" id="SSF56425">
    <property type="entry name" value="Succinate dehydrogenase/fumarate reductase flavoprotein, catalytic domain"/>
    <property type="match status" value="1"/>
</dbReference>
<dbReference type="PIRSF" id="PIRSF000171">
    <property type="entry name" value="SDHA_APRA_LASPO"/>
    <property type="match status" value="1"/>
</dbReference>
<reference evidence="6" key="2">
    <citation type="submission" date="2021-09" db="EMBL/GenBank/DDBJ databases">
        <authorList>
            <person name="Gilroy R."/>
        </authorList>
    </citation>
    <scope>NUCLEOTIDE SEQUENCE</scope>
    <source>
        <strain evidence="6">ChiGjej2B2-19336</strain>
    </source>
</reference>
<dbReference type="InterPro" id="IPR037099">
    <property type="entry name" value="Fum_R/Succ_DH_flav-like_C_sf"/>
</dbReference>
<dbReference type="InterPro" id="IPR003953">
    <property type="entry name" value="FAD-dep_OxRdtase_2_FAD-bd"/>
</dbReference>
<keyword evidence="3" id="KW-0560">Oxidoreductase</keyword>
<dbReference type="PROSITE" id="PS51257">
    <property type="entry name" value="PROKAR_LIPOPROTEIN"/>
    <property type="match status" value="1"/>
</dbReference>
<evidence type="ECO:0000259" key="5">
    <source>
        <dbReference type="Pfam" id="PF00890"/>
    </source>
</evidence>
<dbReference type="SUPFAM" id="SSF51905">
    <property type="entry name" value="FAD/NAD(P)-binding domain"/>
    <property type="match status" value="1"/>
</dbReference>
<proteinExistence type="predicted"/>
<dbReference type="AlphaFoldDB" id="A0A921DR08"/>
<dbReference type="PANTHER" id="PTHR11632">
    <property type="entry name" value="SUCCINATE DEHYDROGENASE 2 FLAVOPROTEIN SUBUNIT"/>
    <property type="match status" value="1"/>
</dbReference>
<dbReference type="PANTHER" id="PTHR11632:SF73">
    <property type="entry name" value="BLR3196 PROTEIN"/>
    <property type="match status" value="1"/>
</dbReference>
<comment type="cofactor">
    <cofactor evidence="1">
        <name>FAD</name>
        <dbReference type="ChEBI" id="CHEBI:57692"/>
    </cofactor>
</comment>
<dbReference type="SUPFAM" id="SSF46977">
    <property type="entry name" value="Succinate dehydrogenase/fumarate reductase flavoprotein C-terminal domain"/>
    <property type="match status" value="1"/>
</dbReference>
<dbReference type="InterPro" id="IPR036188">
    <property type="entry name" value="FAD/NAD-bd_sf"/>
</dbReference>
<accession>A0A921DR08</accession>
<feature type="domain" description="FAD-dependent oxidoreductase 2 FAD-binding" evidence="5">
    <location>
        <begin position="15"/>
        <end position="382"/>
    </location>
</feature>
<evidence type="ECO:0000256" key="1">
    <source>
        <dbReference type="ARBA" id="ARBA00001974"/>
    </source>
</evidence>